<evidence type="ECO:0000313" key="3">
    <source>
        <dbReference type="RefSeq" id="XP_030386996.1"/>
    </source>
</evidence>
<dbReference type="AlphaFoldDB" id="A0A6J2UEV0"/>
<protein>
    <submittedName>
        <fullName evidence="3">Uncharacterized protein LOC115633682</fullName>
    </submittedName>
</protein>
<organism evidence="2 3">
    <name type="scientific">Drosophila lebanonensis</name>
    <name type="common">Fruit fly</name>
    <name type="synonym">Scaptodrosophila lebanonensis</name>
    <dbReference type="NCBI Taxonomy" id="7225"/>
    <lineage>
        <taxon>Eukaryota</taxon>
        <taxon>Metazoa</taxon>
        <taxon>Ecdysozoa</taxon>
        <taxon>Arthropoda</taxon>
        <taxon>Hexapoda</taxon>
        <taxon>Insecta</taxon>
        <taxon>Pterygota</taxon>
        <taxon>Neoptera</taxon>
        <taxon>Endopterygota</taxon>
        <taxon>Diptera</taxon>
        <taxon>Brachycera</taxon>
        <taxon>Muscomorpha</taxon>
        <taxon>Ephydroidea</taxon>
        <taxon>Drosophilidae</taxon>
        <taxon>Scaptodrosophila</taxon>
    </lineage>
</organism>
<dbReference type="OrthoDB" id="8036094at2759"/>
<accession>A0A6J2UEV0</accession>
<dbReference type="GeneID" id="115633682"/>
<proteinExistence type="predicted"/>
<sequence>MSSVTWQFSTLVLALLIWTTVAVPAPAPAPGPVPVPQQFQGEVPHTLLDIETPNSFNYNSPLQHPDSLRSRPYFDFLSTLYRRDSAKSDLFRPYSRTRRDAESTGEKRKRRAIVFRPLFVYKQQQVRKKEIQQRRRSTRV</sequence>
<keyword evidence="1" id="KW-0732">Signal</keyword>
<keyword evidence="2" id="KW-1185">Reference proteome</keyword>
<dbReference type="RefSeq" id="XP_030386996.1">
    <property type="nucleotide sequence ID" value="XM_030531136.1"/>
</dbReference>
<evidence type="ECO:0000256" key="1">
    <source>
        <dbReference type="SAM" id="SignalP"/>
    </source>
</evidence>
<evidence type="ECO:0000313" key="2">
    <source>
        <dbReference type="Proteomes" id="UP000504634"/>
    </source>
</evidence>
<feature type="chain" id="PRO_5026895650" evidence="1">
    <location>
        <begin position="23"/>
        <end position="140"/>
    </location>
</feature>
<gene>
    <name evidence="3" type="primary">LOC115633682</name>
</gene>
<name>A0A6J2UEV0_DROLE</name>
<feature type="signal peptide" evidence="1">
    <location>
        <begin position="1"/>
        <end position="22"/>
    </location>
</feature>
<dbReference type="Proteomes" id="UP000504634">
    <property type="component" value="Unplaced"/>
</dbReference>
<reference evidence="3" key="1">
    <citation type="submission" date="2025-08" db="UniProtKB">
        <authorList>
            <consortium name="RefSeq"/>
        </authorList>
    </citation>
    <scope>IDENTIFICATION</scope>
    <source>
        <strain evidence="3">11010-0011.00</strain>
        <tissue evidence="3">Whole body</tissue>
    </source>
</reference>